<keyword evidence="4" id="KW-1185">Reference proteome</keyword>
<dbReference type="HOGENOM" id="CLU_125378_0_0_6"/>
<feature type="transmembrane region" description="Helical" evidence="2">
    <location>
        <begin position="12"/>
        <end position="29"/>
    </location>
</feature>
<keyword evidence="1 2" id="KW-0472">Membrane</keyword>
<dbReference type="KEGG" id="ddd:Dda3937_02005"/>
<dbReference type="STRING" id="198628.Dda3937_02005"/>
<comment type="similarity">
    <text evidence="1">Belongs to the DcrB family.</text>
</comment>
<comment type="function">
    <text evidence="1">Plays a role in cell envelope biogenesis, maintenance of cell envelope integrity and membrane homeostasis. Essential for lipoprotein maturation under conditions where membrane fluidity may be altered.</text>
</comment>
<keyword evidence="2" id="KW-0812">Transmembrane</keyword>
<evidence type="ECO:0000313" key="3">
    <source>
        <dbReference type="EMBL" id="ADM96343.1"/>
    </source>
</evidence>
<dbReference type="Pfam" id="PF08786">
    <property type="entry name" value="DcrB"/>
    <property type="match status" value="1"/>
</dbReference>
<protein>
    <recommendedName>
        <fullName evidence="1">Inner membrane lipoprotein DcrB</fullName>
    </recommendedName>
</protein>
<dbReference type="eggNOG" id="ENOG502Z932">
    <property type="taxonomic scope" value="Bacteria"/>
</dbReference>
<evidence type="ECO:0000256" key="1">
    <source>
        <dbReference type="HAMAP-Rule" id="MF_02248"/>
    </source>
</evidence>
<dbReference type="InterPro" id="IPR014894">
    <property type="entry name" value="DcrB/EagT6"/>
</dbReference>
<dbReference type="InterPro" id="IPR046406">
    <property type="entry name" value="DcrB"/>
</dbReference>
<evidence type="ECO:0000256" key="2">
    <source>
        <dbReference type="SAM" id="Phobius"/>
    </source>
</evidence>
<keyword evidence="1" id="KW-1003">Cell membrane</keyword>
<keyword evidence="1" id="KW-0449">Lipoprotein</keyword>
<accession>E0SFH2</accession>
<keyword evidence="1" id="KW-0564">Palmitate</keyword>
<dbReference type="Gene3D" id="3.40.1000.10">
    <property type="entry name" value="Mog1/PsbP, alpha/beta/alpha sandwich"/>
    <property type="match status" value="1"/>
</dbReference>
<proteinExistence type="inferred from homology"/>
<dbReference type="EMBL" id="CP002038">
    <property type="protein sequence ID" value="ADM96343.1"/>
    <property type="molecule type" value="Genomic_DNA"/>
</dbReference>
<dbReference type="NCBIfam" id="NF008627">
    <property type="entry name" value="PRK11615.1"/>
    <property type="match status" value="1"/>
</dbReference>
<sequence>MITKRLFLRPESGAIAPLLFLFVMFLFVIKERIPMPNLAKYIGIGLLAATLAACDGNSDKKTSAPAASPAAEKTTAQNVSLLSGKLTFTLPDGLSDQSGKLGNQNNNMHVYADQSGQKAIIVIVGDDTPLDLPALGQRLEQQQRGRDANLQVLGNKTAEINGHQIQQLDSVLTSNGQKAFSSIVLAKADSRLLTLQITLPADNLQQAQADAGKIINTLKLN</sequence>
<keyword evidence="2" id="KW-1133">Transmembrane helix</keyword>
<reference evidence="3 4" key="1">
    <citation type="journal article" date="2011" name="J. Bacteriol.">
        <title>Genome sequence of the plant-pathogenic bacterium Dickeya dadantii 3937.</title>
        <authorList>
            <person name="Glasner J.D."/>
            <person name="Yang C.H."/>
            <person name="Reverchon S."/>
            <person name="Hugouvieux-Cotte-Pattat N."/>
            <person name="Condemine G."/>
            <person name="Bohin J.P."/>
            <person name="Van Gijsegem F."/>
            <person name="Yang S."/>
            <person name="Franza T."/>
            <person name="Expert D."/>
            <person name="Plunkett G. III"/>
            <person name="San Francisco M.J."/>
            <person name="Charkowski A.O."/>
            <person name="Py B."/>
            <person name="Bell K."/>
            <person name="Rauscher L."/>
            <person name="Rodriguez-Palenzuela P."/>
            <person name="Toussaint A."/>
            <person name="Holeva M.C."/>
            <person name="He S.Y."/>
            <person name="Douet V."/>
            <person name="Boccara M."/>
            <person name="Blanco C."/>
            <person name="Toth I."/>
            <person name="Anderson B.D."/>
            <person name="Biehl B.S."/>
            <person name="Mau B."/>
            <person name="Flynn S.M."/>
            <person name="Barras F."/>
            <person name="Lindeberg M."/>
            <person name="Birch P.R."/>
            <person name="Tsuyumu S."/>
            <person name="Shi X."/>
            <person name="Hibbing M."/>
            <person name="Yap M.N."/>
            <person name="Carpentier M."/>
            <person name="Dassa E."/>
            <person name="Umehara M."/>
            <person name="Kim J.F."/>
            <person name="Rusch M."/>
            <person name="Soni P."/>
            <person name="Mayhew G.F."/>
            <person name="Fouts D.E."/>
            <person name="Gill S.R."/>
            <person name="Blattner F.R."/>
            <person name="Keen N.T."/>
            <person name="Perna N.T."/>
        </authorList>
    </citation>
    <scope>NUCLEOTIDE SEQUENCE [LARGE SCALE GENOMIC DNA]</scope>
    <source>
        <strain evidence="3 4">3937</strain>
    </source>
</reference>
<evidence type="ECO:0000313" key="4">
    <source>
        <dbReference type="Proteomes" id="UP000006859"/>
    </source>
</evidence>
<dbReference type="HAMAP" id="MF_02248">
    <property type="entry name" value="DcrB"/>
    <property type="match status" value="1"/>
</dbReference>
<name>E0SFH2_DICD3</name>
<dbReference type="GO" id="GO:0005886">
    <property type="term" value="C:plasma membrane"/>
    <property type="evidence" value="ECO:0007669"/>
    <property type="project" value="UniProtKB-SubCell"/>
</dbReference>
<keyword evidence="1" id="KW-0732">Signal</keyword>
<organism evidence="3 4">
    <name type="scientific">Dickeya dadantii (strain 3937)</name>
    <name type="common">Erwinia chrysanthemi (strain 3937)</name>
    <dbReference type="NCBI Taxonomy" id="198628"/>
    <lineage>
        <taxon>Bacteria</taxon>
        <taxon>Pseudomonadati</taxon>
        <taxon>Pseudomonadota</taxon>
        <taxon>Gammaproteobacteria</taxon>
        <taxon>Enterobacterales</taxon>
        <taxon>Pectobacteriaceae</taxon>
        <taxon>Dickeya</taxon>
    </lineage>
</organism>
<dbReference type="Proteomes" id="UP000006859">
    <property type="component" value="Chromosome"/>
</dbReference>
<comment type="subcellular location">
    <subcellularLocation>
        <location evidence="1">Cell membrane</location>
        <topology evidence="1">Lipid-anchor</topology>
        <orientation evidence="1">Periplasmic side</orientation>
    </subcellularLocation>
</comment>
<gene>
    <name evidence="1 3" type="primary">dcrB</name>
    <name evidence="3" type="ordered locus">Dda3937_02005</name>
</gene>
<dbReference type="AlphaFoldDB" id="E0SFH2"/>